<dbReference type="AlphaFoldDB" id="A0A507BBV1"/>
<evidence type="ECO:0000256" key="1">
    <source>
        <dbReference type="SAM" id="MobiDB-lite"/>
    </source>
</evidence>
<reference evidence="2 3" key="1">
    <citation type="submission" date="2019-06" db="EMBL/GenBank/DDBJ databases">
        <title>Draft genome sequence of the filamentous fungus Phialemoniopsis curvata isolated from diesel fuel.</title>
        <authorList>
            <person name="Varaljay V.A."/>
            <person name="Lyon W.J."/>
            <person name="Crouch A.L."/>
            <person name="Drake C.E."/>
            <person name="Hollomon J.M."/>
            <person name="Nadeau L.J."/>
            <person name="Nunn H.S."/>
            <person name="Stevenson B.S."/>
            <person name="Bojanowski C.L."/>
            <person name="Crookes-Goodson W.J."/>
        </authorList>
    </citation>
    <scope>NUCLEOTIDE SEQUENCE [LARGE SCALE GENOMIC DNA]</scope>
    <source>
        <strain evidence="2 3">D216</strain>
    </source>
</reference>
<feature type="region of interest" description="Disordered" evidence="1">
    <location>
        <begin position="102"/>
        <end position="124"/>
    </location>
</feature>
<accession>A0A507BBV1</accession>
<protein>
    <submittedName>
        <fullName evidence="2">Uncharacterized protein</fullName>
    </submittedName>
</protein>
<keyword evidence="3" id="KW-1185">Reference proteome</keyword>
<dbReference type="InParanoid" id="A0A507BBV1"/>
<dbReference type="GeneID" id="41972425"/>
<proteinExistence type="predicted"/>
<evidence type="ECO:0000313" key="3">
    <source>
        <dbReference type="Proteomes" id="UP000319257"/>
    </source>
</evidence>
<feature type="region of interest" description="Disordered" evidence="1">
    <location>
        <begin position="22"/>
        <end position="62"/>
    </location>
</feature>
<dbReference type="Proteomes" id="UP000319257">
    <property type="component" value="Unassembled WGS sequence"/>
</dbReference>
<dbReference type="RefSeq" id="XP_030996580.1">
    <property type="nucleotide sequence ID" value="XM_031139448.1"/>
</dbReference>
<name>A0A507BBV1_9PEZI</name>
<organism evidence="2 3">
    <name type="scientific">Thyridium curvatum</name>
    <dbReference type="NCBI Taxonomy" id="1093900"/>
    <lineage>
        <taxon>Eukaryota</taxon>
        <taxon>Fungi</taxon>
        <taxon>Dikarya</taxon>
        <taxon>Ascomycota</taxon>
        <taxon>Pezizomycotina</taxon>
        <taxon>Sordariomycetes</taxon>
        <taxon>Sordariomycetidae</taxon>
        <taxon>Thyridiales</taxon>
        <taxon>Thyridiaceae</taxon>
        <taxon>Thyridium</taxon>
    </lineage>
</organism>
<evidence type="ECO:0000313" key="2">
    <source>
        <dbReference type="EMBL" id="TPX14869.1"/>
    </source>
</evidence>
<feature type="compositionally biased region" description="Low complexity" evidence="1">
    <location>
        <begin position="22"/>
        <end position="32"/>
    </location>
</feature>
<gene>
    <name evidence="2" type="ORF">E0L32_004978</name>
</gene>
<dbReference type="EMBL" id="SKBQ01000025">
    <property type="protein sequence ID" value="TPX14869.1"/>
    <property type="molecule type" value="Genomic_DNA"/>
</dbReference>
<comment type="caution">
    <text evidence="2">The sequence shown here is derived from an EMBL/GenBank/DDBJ whole genome shotgun (WGS) entry which is preliminary data.</text>
</comment>
<feature type="compositionally biased region" description="Basic residues" evidence="1">
    <location>
        <begin position="107"/>
        <end position="124"/>
    </location>
</feature>
<sequence>MPPAILPIIMPPTAMPLRLEATTVTAPVPTAPKGDGPSKARPTLPPPSRETKTAAGAGPGSSCKHEIMDLLAEYDKVTWEQRLDDARTLLEVRRLMHERLVRERGGRRQPRVFRPPRQRRRTTL</sequence>